<evidence type="ECO:0000256" key="1">
    <source>
        <dbReference type="SAM" id="MobiDB-lite"/>
    </source>
</evidence>
<evidence type="ECO:0000313" key="3">
    <source>
        <dbReference type="Proteomes" id="UP001283361"/>
    </source>
</evidence>
<dbReference type="AlphaFoldDB" id="A0AAE1AK79"/>
<organism evidence="2 3">
    <name type="scientific">Elysia crispata</name>
    <name type="common">lettuce slug</name>
    <dbReference type="NCBI Taxonomy" id="231223"/>
    <lineage>
        <taxon>Eukaryota</taxon>
        <taxon>Metazoa</taxon>
        <taxon>Spiralia</taxon>
        <taxon>Lophotrochozoa</taxon>
        <taxon>Mollusca</taxon>
        <taxon>Gastropoda</taxon>
        <taxon>Heterobranchia</taxon>
        <taxon>Euthyneura</taxon>
        <taxon>Panpulmonata</taxon>
        <taxon>Sacoglossa</taxon>
        <taxon>Placobranchoidea</taxon>
        <taxon>Plakobranchidae</taxon>
        <taxon>Elysia</taxon>
    </lineage>
</organism>
<reference evidence="2" key="1">
    <citation type="journal article" date="2023" name="G3 (Bethesda)">
        <title>A reference genome for the long-term kleptoplast-retaining sea slug Elysia crispata morphotype clarki.</title>
        <authorList>
            <person name="Eastman K.E."/>
            <person name="Pendleton A.L."/>
            <person name="Shaikh M.A."/>
            <person name="Suttiyut T."/>
            <person name="Ogas R."/>
            <person name="Tomko P."/>
            <person name="Gavelis G."/>
            <person name="Widhalm J.R."/>
            <person name="Wisecaver J.H."/>
        </authorList>
    </citation>
    <scope>NUCLEOTIDE SEQUENCE</scope>
    <source>
        <strain evidence="2">ECLA1</strain>
    </source>
</reference>
<protein>
    <submittedName>
        <fullName evidence="2">Uncharacterized protein</fullName>
    </submittedName>
</protein>
<dbReference type="EMBL" id="JAWDGP010001773">
    <property type="protein sequence ID" value="KAK3788277.1"/>
    <property type="molecule type" value="Genomic_DNA"/>
</dbReference>
<dbReference type="Proteomes" id="UP001283361">
    <property type="component" value="Unassembled WGS sequence"/>
</dbReference>
<name>A0AAE1AK79_9GAST</name>
<gene>
    <name evidence="2" type="ORF">RRG08_027011</name>
</gene>
<proteinExistence type="predicted"/>
<evidence type="ECO:0000313" key="2">
    <source>
        <dbReference type="EMBL" id="KAK3788277.1"/>
    </source>
</evidence>
<feature type="compositionally biased region" description="Basic and acidic residues" evidence="1">
    <location>
        <begin position="20"/>
        <end position="29"/>
    </location>
</feature>
<feature type="region of interest" description="Disordered" evidence="1">
    <location>
        <begin position="20"/>
        <end position="39"/>
    </location>
</feature>
<keyword evidence="3" id="KW-1185">Reference proteome</keyword>
<accession>A0AAE1AK79</accession>
<comment type="caution">
    <text evidence="2">The sequence shown here is derived from an EMBL/GenBank/DDBJ whole genome shotgun (WGS) entry which is preliminary data.</text>
</comment>
<sequence>MFLSHELKQKLPLRERDHQQFRKWKEEQKSTPPQTVYAPSKTSTHFLTCRETGDWNIKIVLANITASSSLADCGQ</sequence>